<gene>
    <name evidence="2" type="ORF">ACFFLM_25215</name>
</gene>
<comment type="caution">
    <text evidence="2">The sequence shown here is derived from an EMBL/GenBank/DDBJ whole genome shotgun (WGS) entry which is preliminary data.</text>
</comment>
<reference evidence="2 3" key="1">
    <citation type="submission" date="2024-09" db="EMBL/GenBank/DDBJ databases">
        <authorList>
            <person name="Sun Q."/>
            <person name="Mori K."/>
        </authorList>
    </citation>
    <scope>NUCLEOTIDE SEQUENCE [LARGE SCALE GENOMIC DNA]</scope>
    <source>
        <strain evidence="2 3">JCM 13503</strain>
    </source>
</reference>
<evidence type="ECO:0000256" key="1">
    <source>
        <dbReference type="SAM" id="SignalP"/>
    </source>
</evidence>
<dbReference type="RefSeq" id="WP_380017010.1">
    <property type="nucleotide sequence ID" value="NZ_JBHLYR010000084.1"/>
</dbReference>
<organism evidence="2 3">
    <name type="scientific">Deinococcus oregonensis</name>
    <dbReference type="NCBI Taxonomy" id="1805970"/>
    <lineage>
        <taxon>Bacteria</taxon>
        <taxon>Thermotogati</taxon>
        <taxon>Deinococcota</taxon>
        <taxon>Deinococci</taxon>
        <taxon>Deinococcales</taxon>
        <taxon>Deinococcaceae</taxon>
        <taxon>Deinococcus</taxon>
    </lineage>
</organism>
<dbReference type="Proteomes" id="UP001589733">
    <property type="component" value="Unassembled WGS sequence"/>
</dbReference>
<dbReference type="EMBL" id="JBHLYR010000084">
    <property type="protein sequence ID" value="MFB9995252.1"/>
    <property type="molecule type" value="Genomic_DNA"/>
</dbReference>
<accession>A0ABV6B667</accession>
<evidence type="ECO:0000313" key="3">
    <source>
        <dbReference type="Proteomes" id="UP001589733"/>
    </source>
</evidence>
<protein>
    <submittedName>
        <fullName evidence="2">Uncharacterized protein</fullName>
    </submittedName>
</protein>
<keyword evidence="1" id="KW-0732">Signal</keyword>
<feature type="signal peptide" evidence="1">
    <location>
        <begin position="1"/>
        <end position="20"/>
    </location>
</feature>
<keyword evidence="3" id="KW-1185">Reference proteome</keyword>
<sequence length="161" mass="17293">MRPLILATLTALALAPSAGAASLTPYGNPRFGFWVDVPASLRRLPPPDNGDGQAWRTLSGKVNLSAWGSFAPGVYGETSVQATFNREKKTVLQDGARLTYTHLAADGFTLSGFLGSGEIFYQRSRLRNGVQITVLVTYPPSEAATWNKLVGPVAASLRWGR</sequence>
<name>A0ABV6B667_9DEIO</name>
<evidence type="ECO:0000313" key="2">
    <source>
        <dbReference type="EMBL" id="MFB9995252.1"/>
    </source>
</evidence>
<proteinExistence type="predicted"/>
<feature type="chain" id="PRO_5046162225" evidence="1">
    <location>
        <begin position="21"/>
        <end position="161"/>
    </location>
</feature>